<evidence type="ECO:0000313" key="4">
    <source>
        <dbReference type="Proteomes" id="UP000191153"/>
    </source>
</evidence>
<dbReference type="Gene3D" id="1.10.260.40">
    <property type="entry name" value="lambda repressor-like DNA-binding domains"/>
    <property type="match status" value="1"/>
</dbReference>
<organism evidence="3 4">
    <name type="scientific">Cetobacterium ceti</name>
    <dbReference type="NCBI Taxonomy" id="180163"/>
    <lineage>
        <taxon>Bacteria</taxon>
        <taxon>Fusobacteriati</taxon>
        <taxon>Fusobacteriota</taxon>
        <taxon>Fusobacteriia</taxon>
        <taxon>Fusobacteriales</taxon>
        <taxon>Fusobacteriaceae</taxon>
        <taxon>Cetobacterium</taxon>
    </lineage>
</organism>
<dbReference type="SMART" id="SM00530">
    <property type="entry name" value="HTH_XRE"/>
    <property type="match status" value="1"/>
</dbReference>
<reference evidence="3 4" key="1">
    <citation type="submission" date="2017-02" db="EMBL/GenBank/DDBJ databases">
        <authorList>
            <person name="Peterson S.W."/>
        </authorList>
    </citation>
    <scope>NUCLEOTIDE SEQUENCE [LARGE SCALE GENOMIC DNA]</scope>
    <source>
        <strain evidence="3 4">ATCC 700028</strain>
    </source>
</reference>
<dbReference type="AlphaFoldDB" id="A0A1T4PVQ2"/>
<evidence type="ECO:0000313" key="3">
    <source>
        <dbReference type="EMBL" id="SJZ95605.1"/>
    </source>
</evidence>
<dbReference type="InterPro" id="IPR010982">
    <property type="entry name" value="Lambda_DNA-bd_dom_sf"/>
</dbReference>
<dbReference type="Proteomes" id="UP000191153">
    <property type="component" value="Unassembled WGS sequence"/>
</dbReference>
<dbReference type="PROSITE" id="PS50943">
    <property type="entry name" value="HTH_CROC1"/>
    <property type="match status" value="1"/>
</dbReference>
<sequence>MNDYIVPEKNRIKLGKYLKDKREINGFGLNQLAIKVDVVSSLLSRLENGKVLKINPFLLKKIAEGLRIDYKELYKIVGYLNEEDFEKNKYEEKLKEMEKQLKECNEKLTIQNNNNNGHIIIGNGNNIKKIYGNTELAKELNELDDKQKEKVLKFINEYIK</sequence>
<dbReference type="EMBL" id="FUWX01000016">
    <property type="protein sequence ID" value="SJZ95605.1"/>
    <property type="molecule type" value="Genomic_DNA"/>
</dbReference>
<dbReference type="RefSeq" id="WP_078694521.1">
    <property type="nucleotide sequence ID" value="NZ_FUWX01000016.1"/>
</dbReference>
<keyword evidence="1" id="KW-0175">Coiled coil</keyword>
<dbReference type="STRING" id="180163.SAMN02745174_02070"/>
<name>A0A1T4PVQ2_9FUSO</name>
<evidence type="ECO:0000256" key="1">
    <source>
        <dbReference type="SAM" id="Coils"/>
    </source>
</evidence>
<accession>A0A1T4PVQ2</accession>
<evidence type="ECO:0000259" key="2">
    <source>
        <dbReference type="PROSITE" id="PS50943"/>
    </source>
</evidence>
<dbReference type="OrthoDB" id="90741at2"/>
<dbReference type="InterPro" id="IPR001387">
    <property type="entry name" value="Cro/C1-type_HTH"/>
</dbReference>
<dbReference type="CDD" id="cd00093">
    <property type="entry name" value="HTH_XRE"/>
    <property type="match status" value="1"/>
</dbReference>
<feature type="domain" description="HTH cro/C1-type" evidence="2">
    <location>
        <begin position="18"/>
        <end position="73"/>
    </location>
</feature>
<dbReference type="GO" id="GO:0003677">
    <property type="term" value="F:DNA binding"/>
    <property type="evidence" value="ECO:0007669"/>
    <property type="project" value="InterPro"/>
</dbReference>
<gene>
    <name evidence="3" type="ORF">SAMN02745174_02070</name>
</gene>
<feature type="coiled-coil region" evidence="1">
    <location>
        <begin position="80"/>
        <end position="114"/>
    </location>
</feature>
<dbReference type="SUPFAM" id="SSF47413">
    <property type="entry name" value="lambda repressor-like DNA-binding domains"/>
    <property type="match status" value="1"/>
</dbReference>
<protein>
    <recommendedName>
        <fullName evidence="2">HTH cro/C1-type domain-containing protein</fullName>
    </recommendedName>
</protein>
<proteinExistence type="predicted"/>
<keyword evidence="4" id="KW-1185">Reference proteome</keyword>